<name>A0A942Z2D8_9BACI</name>
<evidence type="ECO:0000313" key="2">
    <source>
        <dbReference type="Proteomes" id="UP000676456"/>
    </source>
</evidence>
<dbReference type="RefSeq" id="WP_213096384.1">
    <property type="nucleotide sequence ID" value="NZ_JAGYPH010000001.1"/>
</dbReference>
<organism evidence="1 2">
    <name type="scientific">Lederbergia citrea</name>
    <dbReference type="NCBI Taxonomy" id="2833581"/>
    <lineage>
        <taxon>Bacteria</taxon>
        <taxon>Bacillati</taxon>
        <taxon>Bacillota</taxon>
        <taxon>Bacilli</taxon>
        <taxon>Bacillales</taxon>
        <taxon>Bacillaceae</taxon>
        <taxon>Lederbergia</taxon>
    </lineage>
</organism>
<dbReference type="AlphaFoldDB" id="A0A942Z2D8"/>
<keyword evidence="2" id="KW-1185">Reference proteome</keyword>
<gene>
    <name evidence="1" type="ORF">KHA91_01110</name>
</gene>
<dbReference type="Proteomes" id="UP000676456">
    <property type="component" value="Unassembled WGS sequence"/>
</dbReference>
<reference evidence="1 2" key="1">
    <citation type="submission" date="2021-05" db="EMBL/GenBank/DDBJ databases">
        <title>Novel Bacillus species.</title>
        <authorList>
            <person name="Liu G."/>
        </authorList>
    </citation>
    <scope>NUCLEOTIDE SEQUENCE [LARGE SCALE GENOMIC DNA]</scope>
    <source>
        <strain evidence="1 2">FJAT-49682</strain>
    </source>
</reference>
<dbReference type="PROSITE" id="PS51257">
    <property type="entry name" value="PROKAR_LIPOPROTEIN"/>
    <property type="match status" value="1"/>
</dbReference>
<protein>
    <submittedName>
        <fullName evidence="1">Sporulation protein</fullName>
    </submittedName>
</protein>
<evidence type="ECO:0000313" key="1">
    <source>
        <dbReference type="EMBL" id="MBS4221354.1"/>
    </source>
</evidence>
<accession>A0A942Z2D8</accession>
<comment type="caution">
    <text evidence="1">The sequence shown here is derived from an EMBL/GenBank/DDBJ whole genome shotgun (WGS) entry which is preliminary data.</text>
</comment>
<sequence length="157" mass="18360">MDKKLLIKVAALFTFLIAGCTNHQESRKSELALIKTSRPAPIELSNRPPNRSIGYQVREQINKIDGIYDVAVIEGKKDVIVAYKVNHLHRFKMKKIEKELTKKLDNEFPEDKFIVSSDYKIFLEAIRLKEDLEQKNLSNEEAEKRFRKIIKLKKEMT</sequence>
<proteinExistence type="predicted"/>
<dbReference type="EMBL" id="JAGYPN010000001">
    <property type="protein sequence ID" value="MBS4221354.1"/>
    <property type="molecule type" value="Genomic_DNA"/>
</dbReference>